<dbReference type="EMBL" id="CAJPDT010000102">
    <property type="protein sequence ID" value="CAF9937754.1"/>
    <property type="molecule type" value="Genomic_DNA"/>
</dbReference>
<organism evidence="2 3">
    <name type="scientific">Imshaugia aleurites</name>
    <dbReference type="NCBI Taxonomy" id="172621"/>
    <lineage>
        <taxon>Eukaryota</taxon>
        <taxon>Fungi</taxon>
        <taxon>Dikarya</taxon>
        <taxon>Ascomycota</taxon>
        <taxon>Pezizomycotina</taxon>
        <taxon>Lecanoromycetes</taxon>
        <taxon>OSLEUM clade</taxon>
        <taxon>Lecanoromycetidae</taxon>
        <taxon>Lecanorales</taxon>
        <taxon>Lecanorineae</taxon>
        <taxon>Parmeliaceae</taxon>
        <taxon>Imshaugia</taxon>
    </lineage>
</organism>
<dbReference type="OrthoDB" id="5395609at2759"/>
<name>A0A8H3GAB1_9LECA</name>
<evidence type="ECO:0000313" key="2">
    <source>
        <dbReference type="EMBL" id="CAF9937754.1"/>
    </source>
</evidence>
<sequence>MPKRRFQQEQNGRESDPERQGATSASSYCDGGDAPSQEQKGPQSELEYLSQGKLAEAGMGKVNEETHEVAREMLLAGHPISEILELFAGAVDPVDLRKELEEVESRHVPTPLQHSPPSSEWEDYDEYEWNAAAEGEDLDLDFEEHVAPTPAPATPDQNMTDAPERSFAEPAIVTSATTFVRALEDSDGGNKPFYRRGDILRIIGHRRRHDLYYEVLPLKPPGEAGRAMRCDFEGADQAAVDEVGRQARTEKEIDAFRCAVEWED</sequence>
<dbReference type="AlphaFoldDB" id="A0A8H3GAB1"/>
<dbReference type="Proteomes" id="UP000664534">
    <property type="component" value="Unassembled WGS sequence"/>
</dbReference>
<feature type="region of interest" description="Disordered" evidence="1">
    <location>
        <begin position="1"/>
        <end position="52"/>
    </location>
</feature>
<protein>
    <submittedName>
        <fullName evidence="2">Uncharacterized protein</fullName>
    </submittedName>
</protein>
<evidence type="ECO:0000256" key="1">
    <source>
        <dbReference type="SAM" id="MobiDB-lite"/>
    </source>
</evidence>
<reference evidence="2" key="1">
    <citation type="submission" date="2021-03" db="EMBL/GenBank/DDBJ databases">
        <authorList>
            <person name="Tagirdzhanova G."/>
        </authorList>
    </citation>
    <scope>NUCLEOTIDE SEQUENCE</scope>
</reference>
<keyword evidence="3" id="KW-1185">Reference proteome</keyword>
<gene>
    <name evidence="2" type="ORF">IMSHALPRED_000532</name>
</gene>
<comment type="caution">
    <text evidence="2">The sequence shown here is derived from an EMBL/GenBank/DDBJ whole genome shotgun (WGS) entry which is preliminary data.</text>
</comment>
<evidence type="ECO:0000313" key="3">
    <source>
        <dbReference type="Proteomes" id="UP000664534"/>
    </source>
</evidence>
<proteinExistence type="predicted"/>
<accession>A0A8H3GAB1</accession>